<dbReference type="Proteomes" id="UP000076871">
    <property type="component" value="Unassembled WGS sequence"/>
</dbReference>
<sequence>MHPVVALSLAALRRTIRSFGTLTPDDDDDTPIFPILRYLEPRSSSHTGRHCVRARLPAASLPASLCCAVRRQTGRLSLGPQVVHRVCVETLLSPSFFFRRDIALDVPSDWARLEVHSGATRTICCQSSHRNFDLGPSLPALRCTAGMDRSRRTMAPQRHTLSGDAIWLRYPTMLIHLPDGHCALQADVRGFPGEARRTQS</sequence>
<organism evidence="1 2">
    <name type="scientific">Laetiporus sulphureus 93-53</name>
    <dbReference type="NCBI Taxonomy" id="1314785"/>
    <lineage>
        <taxon>Eukaryota</taxon>
        <taxon>Fungi</taxon>
        <taxon>Dikarya</taxon>
        <taxon>Basidiomycota</taxon>
        <taxon>Agaricomycotina</taxon>
        <taxon>Agaricomycetes</taxon>
        <taxon>Polyporales</taxon>
        <taxon>Laetiporus</taxon>
    </lineage>
</organism>
<accession>A0A165GWT3</accession>
<dbReference type="GeneID" id="63819185"/>
<evidence type="ECO:0000313" key="1">
    <source>
        <dbReference type="EMBL" id="KZT10934.1"/>
    </source>
</evidence>
<dbReference type="EMBL" id="KV427608">
    <property type="protein sequence ID" value="KZT10934.1"/>
    <property type="molecule type" value="Genomic_DNA"/>
</dbReference>
<name>A0A165GWT3_9APHY</name>
<proteinExistence type="predicted"/>
<dbReference type="InParanoid" id="A0A165GWT3"/>
<reference evidence="1 2" key="1">
    <citation type="journal article" date="2016" name="Mol. Biol. Evol.">
        <title>Comparative Genomics of Early-Diverging Mushroom-Forming Fungi Provides Insights into the Origins of Lignocellulose Decay Capabilities.</title>
        <authorList>
            <person name="Nagy L.G."/>
            <person name="Riley R."/>
            <person name="Tritt A."/>
            <person name="Adam C."/>
            <person name="Daum C."/>
            <person name="Floudas D."/>
            <person name="Sun H."/>
            <person name="Yadav J.S."/>
            <person name="Pangilinan J."/>
            <person name="Larsson K.H."/>
            <person name="Matsuura K."/>
            <person name="Barry K."/>
            <person name="Labutti K."/>
            <person name="Kuo R."/>
            <person name="Ohm R.A."/>
            <person name="Bhattacharya S.S."/>
            <person name="Shirouzu T."/>
            <person name="Yoshinaga Y."/>
            <person name="Martin F.M."/>
            <person name="Grigoriev I.V."/>
            <person name="Hibbett D.S."/>
        </authorList>
    </citation>
    <scope>NUCLEOTIDE SEQUENCE [LARGE SCALE GENOMIC DNA]</scope>
    <source>
        <strain evidence="1 2">93-53</strain>
    </source>
</reference>
<keyword evidence="2" id="KW-1185">Reference proteome</keyword>
<dbReference type="RefSeq" id="XP_040768674.1">
    <property type="nucleotide sequence ID" value="XM_040902154.1"/>
</dbReference>
<evidence type="ECO:0000313" key="2">
    <source>
        <dbReference type="Proteomes" id="UP000076871"/>
    </source>
</evidence>
<dbReference type="AlphaFoldDB" id="A0A165GWT3"/>
<gene>
    <name evidence="1" type="ORF">LAESUDRAFT_356401</name>
</gene>
<protein>
    <submittedName>
        <fullName evidence="1">Uncharacterized protein</fullName>
    </submittedName>
</protein>